<dbReference type="AlphaFoldDB" id="A0A419ERI2"/>
<protein>
    <submittedName>
        <fullName evidence="1">Uncharacterized protein</fullName>
    </submittedName>
</protein>
<comment type="caution">
    <text evidence="1">The sequence shown here is derived from an EMBL/GenBank/DDBJ whole genome shotgun (WGS) entry which is preliminary data.</text>
</comment>
<sequence>MSKIEDDIRKAVKAGKLKQPFRAADVRKACPQWPLKTLRTFLPKHRVKNPGGYREIFVRVFPGRYKLK</sequence>
<dbReference type="EMBL" id="QZKI01000121">
    <property type="protein sequence ID" value="RJP65945.1"/>
    <property type="molecule type" value="Genomic_DNA"/>
</dbReference>
<dbReference type="Proteomes" id="UP000285961">
    <property type="component" value="Unassembled WGS sequence"/>
</dbReference>
<reference evidence="1 2" key="1">
    <citation type="journal article" date="2017" name="ISME J.">
        <title>Energy and carbon metabolisms in a deep terrestrial subsurface fluid microbial community.</title>
        <authorList>
            <person name="Momper L."/>
            <person name="Jungbluth S.P."/>
            <person name="Lee M.D."/>
            <person name="Amend J.P."/>
        </authorList>
    </citation>
    <scope>NUCLEOTIDE SEQUENCE [LARGE SCALE GENOMIC DNA]</scope>
    <source>
        <strain evidence="1">SURF_17</strain>
    </source>
</reference>
<gene>
    <name evidence="1" type="ORF">C4532_17115</name>
</gene>
<name>A0A419ERI2_9BACT</name>
<proteinExistence type="predicted"/>
<evidence type="ECO:0000313" key="1">
    <source>
        <dbReference type="EMBL" id="RJP65945.1"/>
    </source>
</evidence>
<accession>A0A419ERI2</accession>
<organism evidence="1 2">
    <name type="scientific">Candidatus Abyssobacteria bacterium SURF_17</name>
    <dbReference type="NCBI Taxonomy" id="2093361"/>
    <lineage>
        <taxon>Bacteria</taxon>
        <taxon>Pseudomonadati</taxon>
        <taxon>Candidatus Hydrogenedentota</taxon>
        <taxon>Candidatus Abyssobacteria</taxon>
    </lineage>
</organism>
<evidence type="ECO:0000313" key="2">
    <source>
        <dbReference type="Proteomes" id="UP000285961"/>
    </source>
</evidence>